<keyword evidence="4" id="KW-0560">Oxidoreductase</keyword>
<dbReference type="Gene3D" id="3.40.50.720">
    <property type="entry name" value="NAD(P)-binding Rossmann-like Domain"/>
    <property type="match status" value="1"/>
</dbReference>
<evidence type="ECO:0000256" key="3">
    <source>
        <dbReference type="ARBA" id="ARBA00022857"/>
    </source>
</evidence>
<dbReference type="InterPro" id="IPR036291">
    <property type="entry name" value="NAD(P)-bd_dom_sf"/>
</dbReference>
<sequence length="165" mass="17550">MLTRTMPNALVYGGSGALGRAVVSQFRKADWNVVSLDFSENPDASLNIILDRTKSATSLSANGDDIGLRVGNALGADKKLDAILTVAGGWTGGNLLDKDLFLNTELMVSQNIYSSVIAAKLASTYLRELSIPAEHIAFMGRLALSLLPVTQLWTFLANNPLVAGN</sequence>
<evidence type="ECO:0000256" key="4">
    <source>
        <dbReference type="ARBA" id="ARBA00023002"/>
    </source>
</evidence>
<organism evidence="5 6">
    <name type="scientific">Batrachochytrium salamandrivorans</name>
    <dbReference type="NCBI Taxonomy" id="1357716"/>
    <lineage>
        <taxon>Eukaryota</taxon>
        <taxon>Fungi</taxon>
        <taxon>Fungi incertae sedis</taxon>
        <taxon>Chytridiomycota</taxon>
        <taxon>Chytridiomycota incertae sedis</taxon>
        <taxon>Chytridiomycetes</taxon>
        <taxon>Rhizophydiales</taxon>
        <taxon>Rhizophydiales incertae sedis</taxon>
        <taxon>Batrachochytrium</taxon>
    </lineage>
</organism>
<evidence type="ECO:0000256" key="2">
    <source>
        <dbReference type="ARBA" id="ARBA00011738"/>
    </source>
</evidence>
<comment type="caution">
    <text evidence="5">The sequence shown here is derived from an EMBL/GenBank/DDBJ whole genome shotgun (WGS) entry which is preliminary data.</text>
</comment>
<gene>
    <name evidence="5" type="ORF">BASA50_003640</name>
</gene>
<comment type="similarity">
    <text evidence="1">Belongs to the short-chain dehydrogenases/reductases (SDR) family.</text>
</comment>
<dbReference type="PANTHER" id="PTHR15104:SF0">
    <property type="entry name" value="DIHYDROPTERIDINE REDUCTASE"/>
    <property type="match status" value="1"/>
</dbReference>
<keyword evidence="3" id="KW-0521">NADP</keyword>
<dbReference type="EMBL" id="JAFCIX010000102">
    <property type="protein sequence ID" value="KAH6598602.1"/>
    <property type="molecule type" value="Genomic_DNA"/>
</dbReference>
<dbReference type="Proteomes" id="UP001648503">
    <property type="component" value="Unassembled WGS sequence"/>
</dbReference>
<comment type="subunit">
    <text evidence="2">Homodimer.</text>
</comment>
<evidence type="ECO:0000256" key="1">
    <source>
        <dbReference type="ARBA" id="ARBA00006484"/>
    </source>
</evidence>
<dbReference type="SUPFAM" id="SSF51735">
    <property type="entry name" value="NAD(P)-binding Rossmann-fold domains"/>
    <property type="match status" value="1"/>
</dbReference>
<proteinExistence type="inferred from homology"/>
<name>A0ABQ8FKY0_9FUNG</name>
<reference evidence="5 6" key="1">
    <citation type="submission" date="2021-02" db="EMBL/GenBank/DDBJ databases">
        <title>Variation within the Batrachochytrium salamandrivorans European outbreak.</title>
        <authorList>
            <person name="Kelly M."/>
            <person name="Pasmans F."/>
            <person name="Shea T.P."/>
            <person name="Munoz J.F."/>
            <person name="Carranza S."/>
            <person name="Cuomo C.A."/>
            <person name="Martel A."/>
        </authorList>
    </citation>
    <scope>NUCLEOTIDE SEQUENCE [LARGE SCALE GENOMIC DNA]</scope>
    <source>
        <strain evidence="5 6">AMFP18/2</strain>
    </source>
</reference>
<accession>A0ABQ8FKY0</accession>
<dbReference type="PANTHER" id="PTHR15104">
    <property type="entry name" value="DIHYDROPTERIDINE REDUCTASE"/>
    <property type="match status" value="1"/>
</dbReference>
<evidence type="ECO:0000313" key="6">
    <source>
        <dbReference type="Proteomes" id="UP001648503"/>
    </source>
</evidence>
<protein>
    <recommendedName>
        <fullName evidence="7">NAD-dependent epimerase/dehydratase domain-containing protein</fullName>
    </recommendedName>
</protein>
<evidence type="ECO:0008006" key="7">
    <source>
        <dbReference type="Google" id="ProtNLM"/>
    </source>
</evidence>
<evidence type="ECO:0000313" key="5">
    <source>
        <dbReference type="EMBL" id="KAH6598602.1"/>
    </source>
</evidence>
<keyword evidence="6" id="KW-1185">Reference proteome</keyword>